<comment type="caution">
    <text evidence="2">The sequence shown here is derived from an EMBL/GenBank/DDBJ whole genome shotgun (WGS) entry which is preliminary data.</text>
</comment>
<keyword evidence="1" id="KW-0812">Transmembrane</keyword>
<gene>
    <name evidence="2" type="ORF">ACFP1K_31045</name>
</gene>
<reference evidence="3" key="1">
    <citation type="journal article" date="2019" name="Int. J. Syst. Evol. Microbiol.">
        <title>The Global Catalogue of Microorganisms (GCM) 10K type strain sequencing project: providing services to taxonomists for standard genome sequencing and annotation.</title>
        <authorList>
            <consortium name="The Broad Institute Genomics Platform"/>
            <consortium name="The Broad Institute Genome Sequencing Center for Infectious Disease"/>
            <person name="Wu L."/>
            <person name="Ma J."/>
        </authorList>
    </citation>
    <scope>NUCLEOTIDE SEQUENCE [LARGE SCALE GENOMIC DNA]</scope>
    <source>
        <strain evidence="3">JCM 30346</strain>
    </source>
</reference>
<evidence type="ECO:0000313" key="3">
    <source>
        <dbReference type="Proteomes" id="UP001596137"/>
    </source>
</evidence>
<evidence type="ECO:0000256" key="1">
    <source>
        <dbReference type="SAM" id="Phobius"/>
    </source>
</evidence>
<accession>A0ABW1NS12</accession>
<keyword evidence="3" id="KW-1185">Reference proteome</keyword>
<protein>
    <submittedName>
        <fullName evidence="2">Uncharacterized protein</fullName>
    </submittedName>
</protein>
<feature type="transmembrane region" description="Helical" evidence="1">
    <location>
        <begin position="53"/>
        <end position="71"/>
    </location>
</feature>
<dbReference type="EMBL" id="JBHSRF010000066">
    <property type="protein sequence ID" value="MFC6085638.1"/>
    <property type="molecule type" value="Genomic_DNA"/>
</dbReference>
<organism evidence="2 3">
    <name type="scientific">Sphaerisporangium aureirubrum</name>
    <dbReference type="NCBI Taxonomy" id="1544736"/>
    <lineage>
        <taxon>Bacteria</taxon>
        <taxon>Bacillati</taxon>
        <taxon>Actinomycetota</taxon>
        <taxon>Actinomycetes</taxon>
        <taxon>Streptosporangiales</taxon>
        <taxon>Streptosporangiaceae</taxon>
        <taxon>Sphaerisporangium</taxon>
    </lineage>
</organism>
<sequence length="74" mass="8015">MRKAIATIGFIMTVQGVSGAIDHLAVQPFFGPILNFFNRQIIPRLDFVTGYELFANLLLASLGVVVMFAAAGRS</sequence>
<evidence type="ECO:0000313" key="2">
    <source>
        <dbReference type="EMBL" id="MFC6085638.1"/>
    </source>
</evidence>
<keyword evidence="1" id="KW-0472">Membrane</keyword>
<proteinExistence type="predicted"/>
<name>A0ABW1NS12_9ACTN</name>
<dbReference type="Proteomes" id="UP001596137">
    <property type="component" value="Unassembled WGS sequence"/>
</dbReference>
<dbReference type="RefSeq" id="WP_380759986.1">
    <property type="nucleotide sequence ID" value="NZ_JBHSRF010000066.1"/>
</dbReference>
<keyword evidence="1" id="KW-1133">Transmembrane helix</keyword>